<dbReference type="Gene3D" id="1.20.1050.90">
    <property type="entry name" value="RecF/RecN/SMC, N-terminal domain"/>
    <property type="match status" value="1"/>
</dbReference>
<dbReference type="GO" id="GO:0006302">
    <property type="term" value="P:double-strand break repair"/>
    <property type="evidence" value="ECO:0007669"/>
    <property type="project" value="TreeGrafter"/>
</dbReference>
<name>A0A1T0CJS1_9GAMM</name>
<evidence type="ECO:0000313" key="10">
    <source>
        <dbReference type="Proteomes" id="UP000191094"/>
    </source>
</evidence>
<reference evidence="9 10" key="1">
    <citation type="submission" date="2017-02" db="EMBL/GenBank/DDBJ databases">
        <title>Draft genome sequence of Moraxella lincolnii CCUG 9405T type strain.</title>
        <authorList>
            <person name="Salva-Serra F."/>
            <person name="Engstrom-Jakobsson H."/>
            <person name="Thorell K."/>
            <person name="Jaen-Luchoro D."/>
            <person name="Gonzales-Siles L."/>
            <person name="Karlsson R."/>
            <person name="Yazdan S."/>
            <person name="Boulund F."/>
            <person name="Johnning A."/>
            <person name="Engstrand L."/>
            <person name="Kristiansson E."/>
            <person name="Moore E."/>
        </authorList>
    </citation>
    <scope>NUCLEOTIDE SEQUENCE [LARGE SCALE GENOMIC DNA]</scope>
    <source>
        <strain evidence="9 10">CCUG 9405</strain>
    </source>
</reference>
<dbReference type="GO" id="GO:0006260">
    <property type="term" value="P:DNA replication"/>
    <property type="evidence" value="ECO:0007669"/>
    <property type="project" value="UniProtKB-UniRule"/>
</dbReference>
<keyword evidence="4 6" id="KW-0067">ATP-binding</keyword>
<evidence type="ECO:0000313" key="9">
    <source>
        <dbReference type="EMBL" id="OOS22597.1"/>
    </source>
</evidence>
<dbReference type="GO" id="GO:0000731">
    <property type="term" value="P:DNA synthesis involved in DNA repair"/>
    <property type="evidence" value="ECO:0007669"/>
    <property type="project" value="TreeGrafter"/>
</dbReference>
<dbReference type="InterPro" id="IPR027417">
    <property type="entry name" value="P-loop_NTPase"/>
</dbReference>
<dbReference type="InterPro" id="IPR001238">
    <property type="entry name" value="DNA-binding_RecF"/>
</dbReference>
<dbReference type="Proteomes" id="UP000191094">
    <property type="component" value="Unassembled WGS sequence"/>
</dbReference>
<keyword evidence="2 6" id="KW-0235">DNA replication</keyword>
<dbReference type="AlphaFoldDB" id="A0A1T0CJS1"/>
<keyword evidence="6" id="KW-0227">DNA damage</keyword>
<dbReference type="STRING" id="90241.B0682_01905"/>
<keyword evidence="6" id="KW-0742">SOS response</keyword>
<dbReference type="SUPFAM" id="SSF52540">
    <property type="entry name" value="P-loop containing nucleoside triphosphate hydrolases"/>
    <property type="match status" value="1"/>
</dbReference>
<dbReference type="Pfam" id="PF02463">
    <property type="entry name" value="SMC_N"/>
    <property type="match status" value="1"/>
</dbReference>
<keyword evidence="3 6" id="KW-0547">Nucleotide-binding</keyword>
<keyword evidence="6" id="KW-0234">DNA repair</keyword>
<accession>A0A1T0CJS1</accession>
<evidence type="ECO:0000256" key="5">
    <source>
        <dbReference type="ARBA" id="ARBA00023125"/>
    </source>
</evidence>
<dbReference type="PANTHER" id="PTHR32182">
    <property type="entry name" value="DNA REPLICATION AND REPAIR PROTEIN RECF"/>
    <property type="match status" value="1"/>
</dbReference>
<dbReference type="GO" id="GO:0005524">
    <property type="term" value="F:ATP binding"/>
    <property type="evidence" value="ECO:0007669"/>
    <property type="project" value="UniProtKB-UniRule"/>
</dbReference>
<keyword evidence="1 6" id="KW-0963">Cytoplasm</keyword>
<keyword evidence="5 6" id="KW-0238">DNA-binding</keyword>
<evidence type="ECO:0000256" key="4">
    <source>
        <dbReference type="ARBA" id="ARBA00022840"/>
    </source>
</evidence>
<dbReference type="GO" id="GO:0009432">
    <property type="term" value="P:SOS response"/>
    <property type="evidence" value="ECO:0007669"/>
    <property type="project" value="UniProtKB-UniRule"/>
</dbReference>
<dbReference type="EMBL" id="MUYT01000002">
    <property type="protein sequence ID" value="OOS22597.1"/>
    <property type="molecule type" value="Genomic_DNA"/>
</dbReference>
<comment type="subcellular location">
    <subcellularLocation>
        <location evidence="6">Cytoplasm</location>
    </subcellularLocation>
</comment>
<evidence type="ECO:0000256" key="2">
    <source>
        <dbReference type="ARBA" id="ARBA00022705"/>
    </source>
</evidence>
<dbReference type="GO" id="GO:0005737">
    <property type="term" value="C:cytoplasm"/>
    <property type="evidence" value="ECO:0007669"/>
    <property type="project" value="UniProtKB-SubCell"/>
</dbReference>
<dbReference type="PANTHER" id="PTHR32182:SF0">
    <property type="entry name" value="DNA REPLICATION AND REPAIR PROTEIN RECF"/>
    <property type="match status" value="1"/>
</dbReference>
<dbReference type="OrthoDB" id="9803889at2"/>
<dbReference type="NCBIfam" id="TIGR00611">
    <property type="entry name" value="recf"/>
    <property type="match status" value="1"/>
</dbReference>
<dbReference type="HAMAP" id="MF_00365">
    <property type="entry name" value="RecF"/>
    <property type="match status" value="1"/>
</dbReference>
<sequence>MITQLHINHLRNLNHVNLPLTQCNLIIGANGSGKTSILEALFLLSRGKSFRSHQPKLYITHKHSHCTVFARLQDGSRLGIEKHSDASTILKLNGQILTAQSQLTARLPTTLIDPASMDILEQGSNLRRQLLDWLAFHVKPDFYPQWLAYQRLLKQRNSLLKQSRHLNDLNRQQLQAWDNMLAEHASCIHHYRQQVFGAWQHSFNHVLALLLPQYSYQIELNYQAGFDPNIPLQQTLHDRLQSDLKLGYTRVGSHRADIQVLWRGSQTDVAAQDAFYQDGFDERGQIDDGEQTGDGGQTDVSRQRMRHKMLATNVLSRGEKKLLITALKLSQLPLLPVNHSSYGLISGSGGQLTSRPIVLLDDIDAELDANAMQVLLSTLATVPCQLFITSLSKDILPMIESHWQELSVFHVKHGKVDGVV</sequence>
<dbReference type="InterPro" id="IPR003395">
    <property type="entry name" value="RecF/RecN/SMC_N"/>
</dbReference>
<evidence type="ECO:0000256" key="3">
    <source>
        <dbReference type="ARBA" id="ARBA00022741"/>
    </source>
</evidence>
<keyword evidence="10" id="KW-1185">Reference proteome</keyword>
<feature type="domain" description="RecF/RecN/SMC N-terminal" evidence="8">
    <location>
        <begin position="1"/>
        <end position="399"/>
    </location>
</feature>
<comment type="similarity">
    <text evidence="6">Belongs to the RecF family.</text>
</comment>
<dbReference type="InterPro" id="IPR042174">
    <property type="entry name" value="RecF_2"/>
</dbReference>
<gene>
    <name evidence="6" type="primary">recF</name>
    <name evidence="9" type="ORF">B0682_01905</name>
</gene>
<comment type="caution">
    <text evidence="9">The sequence shown here is derived from an EMBL/GenBank/DDBJ whole genome shotgun (WGS) entry which is preliminary data.</text>
</comment>
<feature type="binding site" evidence="6">
    <location>
        <begin position="28"/>
        <end position="35"/>
    </location>
    <ligand>
        <name>ATP</name>
        <dbReference type="ChEBI" id="CHEBI:30616"/>
    </ligand>
</feature>
<evidence type="ECO:0000256" key="7">
    <source>
        <dbReference type="SAM" id="MobiDB-lite"/>
    </source>
</evidence>
<comment type="function">
    <text evidence="6">The RecF protein is involved in DNA metabolism; it is required for DNA replication and normal SOS inducibility. RecF binds preferentially to single-stranded, linear DNA. It also seems to bind ATP.</text>
</comment>
<evidence type="ECO:0000259" key="8">
    <source>
        <dbReference type="Pfam" id="PF02463"/>
    </source>
</evidence>
<evidence type="ECO:0000256" key="6">
    <source>
        <dbReference type="HAMAP-Rule" id="MF_00365"/>
    </source>
</evidence>
<evidence type="ECO:0000256" key="1">
    <source>
        <dbReference type="ARBA" id="ARBA00022490"/>
    </source>
</evidence>
<protein>
    <recommendedName>
        <fullName evidence="6">DNA replication and repair protein RecF</fullName>
    </recommendedName>
</protein>
<dbReference type="Gene3D" id="3.40.50.300">
    <property type="entry name" value="P-loop containing nucleotide triphosphate hydrolases"/>
    <property type="match status" value="1"/>
</dbReference>
<organism evidence="9 10">
    <name type="scientific">Lwoffella lincolnii</name>
    <dbReference type="NCBI Taxonomy" id="90241"/>
    <lineage>
        <taxon>Bacteria</taxon>
        <taxon>Pseudomonadati</taxon>
        <taxon>Pseudomonadota</taxon>
        <taxon>Gammaproteobacteria</taxon>
        <taxon>Moraxellales</taxon>
        <taxon>Moraxellaceae</taxon>
        <taxon>Lwoffella</taxon>
    </lineage>
</organism>
<proteinExistence type="inferred from homology"/>
<dbReference type="GO" id="GO:0003697">
    <property type="term" value="F:single-stranded DNA binding"/>
    <property type="evidence" value="ECO:0007669"/>
    <property type="project" value="UniProtKB-UniRule"/>
</dbReference>
<feature type="region of interest" description="Disordered" evidence="7">
    <location>
        <begin position="283"/>
        <end position="302"/>
    </location>
</feature>